<reference evidence="2 3" key="1">
    <citation type="submission" date="2015-01" db="EMBL/GenBank/DDBJ databases">
        <title>Evolution of Trichinella species and genotypes.</title>
        <authorList>
            <person name="Korhonen P.K."/>
            <person name="Edoardo P."/>
            <person name="Giuseppe L.R."/>
            <person name="Gasser R.B."/>
        </authorList>
    </citation>
    <scope>NUCLEOTIDE SEQUENCE [LARGE SCALE GENOMIC DNA]</scope>
    <source>
        <strain evidence="2">ISS120</strain>
    </source>
</reference>
<proteinExistence type="predicted"/>
<evidence type="ECO:0000313" key="3">
    <source>
        <dbReference type="Proteomes" id="UP000054653"/>
    </source>
</evidence>
<evidence type="ECO:0000313" key="2">
    <source>
        <dbReference type="EMBL" id="KRY44011.1"/>
    </source>
</evidence>
<keyword evidence="3" id="KW-1185">Reference proteome</keyword>
<keyword evidence="1" id="KW-0472">Membrane</keyword>
<organism evidence="2 3">
    <name type="scientific">Trichinella britovi</name>
    <name type="common">Parasitic roundworm</name>
    <dbReference type="NCBI Taxonomy" id="45882"/>
    <lineage>
        <taxon>Eukaryota</taxon>
        <taxon>Metazoa</taxon>
        <taxon>Ecdysozoa</taxon>
        <taxon>Nematoda</taxon>
        <taxon>Enoplea</taxon>
        <taxon>Dorylaimia</taxon>
        <taxon>Trichinellida</taxon>
        <taxon>Trichinellidae</taxon>
        <taxon>Trichinella</taxon>
    </lineage>
</organism>
<evidence type="ECO:0000256" key="1">
    <source>
        <dbReference type="SAM" id="Phobius"/>
    </source>
</evidence>
<sequence length="154" mass="17729">MPALQIRSPKSWDKILFAPDMSFSNAALDSEIARERDRFKRNNDASNETKTLHQYNTSIVQTLLLLNPSCHRPSDKQSVRQLSLVTFSVLCEFFPQPFHAFVTPLPSNQLCSLHSRQIQRYKYKSRCYAIVAIADIFECGIFVVVIIAFVRIDF</sequence>
<protein>
    <submittedName>
        <fullName evidence="2">Uncharacterized protein</fullName>
    </submittedName>
</protein>
<dbReference type="AlphaFoldDB" id="A0A0V1C3W4"/>
<dbReference type="EMBL" id="JYDI01000775">
    <property type="protein sequence ID" value="KRY44011.1"/>
    <property type="molecule type" value="Genomic_DNA"/>
</dbReference>
<gene>
    <name evidence="2" type="ORF">T03_10770</name>
</gene>
<name>A0A0V1C3W4_TRIBR</name>
<keyword evidence="1" id="KW-1133">Transmembrane helix</keyword>
<dbReference type="Proteomes" id="UP000054653">
    <property type="component" value="Unassembled WGS sequence"/>
</dbReference>
<dbReference type="OrthoDB" id="10431253at2759"/>
<accession>A0A0V1C3W4</accession>
<keyword evidence="1" id="KW-0812">Transmembrane</keyword>
<feature type="transmembrane region" description="Helical" evidence="1">
    <location>
        <begin position="127"/>
        <end position="150"/>
    </location>
</feature>
<comment type="caution">
    <text evidence="2">The sequence shown here is derived from an EMBL/GenBank/DDBJ whole genome shotgun (WGS) entry which is preliminary data.</text>
</comment>